<dbReference type="Pfam" id="PF13546">
    <property type="entry name" value="DDE_5"/>
    <property type="match status" value="1"/>
</dbReference>
<gene>
    <name evidence="2" type="ORF">ENJ51_03080</name>
</gene>
<name>A0A7V2WUH3_LEUMU</name>
<dbReference type="Proteomes" id="UP000885750">
    <property type="component" value="Unassembled WGS sequence"/>
</dbReference>
<protein>
    <recommendedName>
        <fullName evidence="1">Transposase IS701-like DDE domain-containing protein</fullName>
    </recommendedName>
</protein>
<dbReference type="EMBL" id="DRMS01000130">
    <property type="protein sequence ID" value="HFC91775.1"/>
    <property type="molecule type" value="Genomic_DNA"/>
</dbReference>
<dbReference type="PANTHER" id="PTHR33627:SF1">
    <property type="entry name" value="TRANSPOSASE"/>
    <property type="match status" value="1"/>
</dbReference>
<dbReference type="InterPro" id="IPR039365">
    <property type="entry name" value="IS701-like"/>
</dbReference>
<comment type="caution">
    <text evidence="2">The sequence shown here is derived from an EMBL/GenBank/DDBJ whole genome shotgun (WGS) entry which is preliminary data.</text>
</comment>
<evidence type="ECO:0000259" key="1">
    <source>
        <dbReference type="Pfam" id="PF13546"/>
    </source>
</evidence>
<accession>A0A7V2WUH3</accession>
<dbReference type="PANTHER" id="PTHR33627">
    <property type="entry name" value="TRANSPOSASE"/>
    <property type="match status" value="1"/>
</dbReference>
<organism evidence="2">
    <name type="scientific">Leucothrix mucor</name>
    <dbReference type="NCBI Taxonomy" id="45248"/>
    <lineage>
        <taxon>Bacteria</taxon>
        <taxon>Pseudomonadati</taxon>
        <taxon>Pseudomonadota</taxon>
        <taxon>Gammaproteobacteria</taxon>
        <taxon>Thiotrichales</taxon>
        <taxon>Thiotrichaceae</taxon>
        <taxon>Leucothrix</taxon>
    </lineage>
</organism>
<feature type="domain" description="Transposase IS701-like DDE" evidence="1">
    <location>
        <begin position="27"/>
        <end position="266"/>
    </location>
</feature>
<evidence type="ECO:0000313" key="2">
    <source>
        <dbReference type="EMBL" id="HFC91775.1"/>
    </source>
</evidence>
<dbReference type="AlphaFoldDB" id="A0A7V2WUH3"/>
<dbReference type="InterPro" id="IPR012337">
    <property type="entry name" value="RNaseH-like_sf"/>
</dbReference>
<dbReference type="InterPro" id="IPR038721">
    <property type="entry name" value="IS701-like_DDE_dom"/>
</dbReference>
<proteinExistence type="predicted"/>
<dbReference type="SUPFAM" id="SSF53098">
    <property type="entry name" value="Ribonuclease H-like"/>
    <property type="match status" value="1"/>
</dbReference>
<reference evidence="2" key="1">
    <citation type="journal article" date="2020" name="mSystems">
        <title>Genome- and Community-Level Interaction Insights into Carbon Utilization and Element Cycling Functions of Hydrothermarchaeota in Hydrothermal Sediment.</title>
        <authorList>
            <person name="Zhou Z."/>
            <person name="Liu Y."/>
            <person name="Xu W."/>
            <person name="Pan J."/>
            <person name="Luo Z.H."/>
            <person name="Li M."/>
        </authorList>
    </citation>
    <scope>NUCLEOTIDE SEQUENCE [LARGE SCALE GENOMIC DNA]</scope>
    <source>
        <strain evidence="2">HyVt-493</strain>
    </source>
</reference>
<sequence length="473" mass="55053">MLPLISIPEIVSHYAPHFEELFSKGEYKHFQKYLSGLIVSENKTVEAINRLFVLELQNQSSLNRFLTDSNYEVSKLNQKRLDLLNSQEATRLKGSGHRGGVLGLDDTMLIHYGKCFDEIAKLYDHASGTYVWAHNLVNLHYSDDSTDYPTYFELWKPVGVDELESGLRAADIAIKPKKEGLKLSAPKKWRNYLLYLYRKHQHRADVQQIYRSKIIIGQDLLRHFFEQYPNMDIPVSFDKWFTCPAFCRFIDKELQKAYVGGLKGDEDILLAGSKKIKVADFVSQLKTEHLSANASNPLFIKTTIKYKGKKEVFYNYCKVHHICGYGRQKLLISHQREDLSDTSRVFIGNRLHWRVQHMTRVGRHRWPVEEYHKEGKAEGLDQYQVRNFEAIEKHIALVALVYSLLQHARYNSALLNHLQLQLDTNIKGSIAFWRRTIQAQALWLLVQWIDNAIQQGWSLEQIMQTLKPAFAIE</sequence>